<gene>
    <name evidence="4" type="ORF">F4W09_02145</name>
</gene>
<feature type="domain" description="Terminase ATPase subunit N-terminal" evidence="2">
    <location>
        <begin position="14"/>
        <end position="71"/>
    </location>
</feature>
<dbReference type="AlphaFoldDB" id="A0A5N4X0D2"/>
<proteinExistence type="predicted"/>
<evidence type="ECO:0000313" key="4">
    <source>
        <dbReference type="EMBL" id="KAB1859945.1"/>
    </source>
</evidence>
<comment type="caution">
    <text evidence="4">The sequence shown here is derived from an EMBL/GenBank/DDBJ whole genome shotgun (WGS) entry which is preliminary data.</text>
</comment>
<dbReference type="Pfam" id="PF03237">
    <property type="entry name" value="Terminase_6N"/>
    <property type="match status" value="1"/>
</dbReference>
<reference evidence="4 5" key="1">
    <citation type="submission" date="2019-09" db="EMBL/GenBank/DDBJ databases">
        <title>Draft genome sequence of Acinetobacter tandoii W4-4-4 isolated from environmental water sample.</title>
        <authorList>
            <person name="Wee S.K."/>
            <person name="Yan B."/>
            <person name="Mustaffa S.B."/>
            <person name="Yap E.P.H."/>
        </authorList>
    </citation>
    <scope>NUCLEOTIDE SEQUENCE [LARGE SCALE GENOMIC DNA]</scope>
    <source>
        <strain evidence="4 5">W4-4-4</strain>
    </source>
</reference>
<dbReference type="InterPro" id="IPR027417">
    <property type="entry name" value="P-loop_NTPase"/>
</dbReference>
<evidence type="ECO:0000313" key="5">
    <source>
        <dbReference type="Proteomes" id="UP000325788"/>
    </source>
</evidence>
<dbReference type="Pfam" id="PF06056">
    <property type="entry name" value="Terminase_5"/>
    <property type="match status" value="1"/>
</dbReference>
<evidence type="ECO:0000259" key="3">
    <source>
        <dbReference type="Pfam" id="PF17289"/>
    </source>
</evidence>
<sequence>MNTFDTERFELTFDNRVKAKFLYWMGWRISSIAEYLQENEKTVHSWKARDEWDKDAPEGIAAQALEARLCTLYLLEKKTPGDFKEIDLLERQKDKYARREKYLTDGGNEADINPKIQNRNAKPKKMPKRNLITQAMIEKVQADFEEGLFDYQRTWFKAKNQRSRNILKSRQIGATYYFGREAFVDAITGGGNQIFLSASKAQAHVFKSYIKSFAAESIDLDLQGDPIVLNFEEGPPSELIFLGTNAKTAQGFHGNFYFDEYFWVHGFQTLQKVASGMAMHKRWRKTYFSTPSSKSHEAYNFWTGEIFNKGRAKDKRPNIDVSHEALKDGRLCEDKIWRQIVTILDAERGGCDLFDIDELRFEYSAESFANLLMCMFMDDGHSVFPLSVMQPCMVDSWVLWDRDFKPLALRPFGYQEVWVGYDPAETGDTAGLVVIAPPSINYPKFRLLERHQFKGMDFQAQAAYIKKVCENYRVTYIGLDTTGMGTGVAQLVRQFFPALTTFSYSVEVKTMLVLKAMDVVHQGRFEFDAGWTDVAQSFMAIKKTMTGSGRQFTFEATRSEEVGHADLAWACMHVFANEPLEGRNVHNTAAMEIF</sequence>
<dbReference type="Gene3D" id="3.40.50.300">
    <property type="entry name" value="P-loop containing nucleotide triphosphate hydrolases"/>
    <property type="match status" value="1"/>
</dbReference>
<accession>A0A5N4X0D2</accession>
<dbReference type="InterPro" id="IPR035421">
    <property type="entry name" value="Terminase_6C"/>
</dbReference>
<dbReference type="Gene3D" id="3.30.420.240">
    <property type="match status" value="1"/>
</dbReference>
<organism evidence="4 5">
    <name type="scientific">Acinetobacter tandoii</name>
    <dbReference type="NCBI Taxonomy" id="202954"/>
    <lineage>
        <taxon>Bacteria</taxon>
        <taxon>Pseudomonadati</taxon>
        <taxon>Pseudomonadota</taxon>
        <taxon>Gammaproteobacteria</taxon>
        <taxon>Moraxellales</taxon>
        <taxon>Moraxellaceae</taxon>
        <taxon>Acinetobacter</taxon>
    </lineage>
</organism>
<dbReference type="RefSeq" id="WP_151503857.1">
    <property type="nucleotide sequence ID" value="NZ_VXLD01000001.1"/>
</dbReference>
<dbReference type="Proteomes" id="UP000325788">
    <property type="component" value="Unassembled WGS sequence"/>
</dbReference>
<dbReference type="EMBL" id="VXLD01000001">
    <property type="protein sequence ID" value="KAB1859945.1"/>
    <property type="molecule type" value="Genomic_DNA"/>
</dbReference>
<feature type="domain" description="Terminase large subunit gp17-like C-terminal" evidence="3">
    <location>
        <begin position="419"/>
        <end position="577"/>
    </location>
</feature>
<dbReference type="InterPro" id="IPR010332">
    <property type="entry name" value="ATPase_terminase-su_N"/>
</dbReference>
<evidence type="ECO:0000256" key="1">
    <source>
        <dbReference type="ARBA" id="ARBA00022612"/>
    </source>
</evidence>
<dbReference type="Pfam" id="PF17289">
    <property type="entry name" value="Terminase_6C"/>
    <property type="match status" value="1"/>
</dbReference>
<name>A0A5N4X0D2_9GAMM</name>
<keyword evidence="1" id="KW-1188">Viral release from host cell</keyword>
<evidence type="ECO:0000259" key="2">
    <source>
        <dbReference type="Pfam" id="PF06056"/>
    </source>
</evidence>
<protein>
    <submittedName>
        <fullName evidence="4">Terminase</fullName>
    </submittedName>
</protein>